<feature type="transmembrane region" description="Helical" evidence="6">
    <location>
        <begin position="82"/>
        <end position="107"/>
    </location>
</feature>
<dbReference type="InterPro" id="IPR051311">
    <property type="entry name" value="DedA_domain"/>
</dbReference>
<protein>
    <recommendedName>
        <fullName evidence="7">VTT domain-containing protein</fullName>
    </recommendedName>
</protein>
<dbReference type="PANTHER" id="PTHR42709">
    <property type="entry name" value="ALKALINE PHOSPHATASE LIKE PROTEIN"/>
    <property type="match status" value="1"/>
</dbReference>
<keyword evidence="5 6" id="KW-0472">Membrane</keyword>
<feature type="transmembrane region" description="Helical" evidence="6">
    <location>
        <begin position="209"/>
        <end position="229"/>
    </location>
</feature>
<keyword evidence="3 6" id="KW-0812">Transmembrane</keyword>
<feature type="transmembrane region" description="Helical" evidence="6">
    <location>
        <begin position="170"/>
        <end position="194"/>
    </location>
</feature>
<dbReference type="EMBL" id="VSSQ01003579">
    <property type="protein sequence ID" value="MPM21384.1"/>
    <property type="molecule type" value="Genomic_DNA"/>
</dbReference>
<evidence type="ECO:0000256" key="2">
    <source>
        <dbReference type="ARBA" id="ARBA00022475"/>
    </source>
</evidence>
<keyword evidence="4 6" id="KW-1133">Transmembrane helix</keyword>
<evidence type="ECO:0000256" key="3">
    <source>
        <dbReference type="ARBA" id="ARBA00022692"/>
    </source>
</evidence>
<evidence type="ECO:0000256" key="4">
    <source>
        <dbReference type="ARBA" id="ARBA00022989"/>
    </source>
</evidence>
<dbReference type="GO" id="GO:0005886">
    <property type="term" value="C:plasma membrane"/>
    <property type="evidence" value="ECO:0007669"/>
    <property type="project" value="UniProtKB-SubCell"/>
</dbReference>
<organism evidence="8">
    <name type="scientific">bioreactor metagenome</name>
    <dbReference type="NCBI Taxonomy" id="1076179"/>
    <lineage>
        <taxon>unclassified sequences</taxon>
        <taxon>metagenomes</taxon>
        <taxon>ecological metagenomes</taxon>
    </lineage>
</organism>
<evidence type="ECO:0000256" key="1">
    <source>
        <dbReference type="ARBA" id="ARBA00004651"/>
    </source>
</evidence>
<dbReference type="AlphaFoldDB" id="A0A644Y5B6"/>
<accession>A0A644Y5B6</accession>
<comment type="subcellular location">
    <subcellularLocation>
        <location evidence="1">Cell membrane</location>
        <topology evidence="1">Multi-pass membrane protein</topology>
    </subcellularLocation>
</comment>
<evidence type="ECO:0000256" key="6">
    <source>
        <dbReference type="SAM" id="Phobius"/>
    </source>
</evidence>
<dbReference type="Pfam" id="PF09335">
    <property type="entry name" value="VTT_dom"/>
    <property type="match status" value="1"/>
</dbReference>
<dbReference type="InterPro" id="IPR032816">
    <property type="entry name" value="VTT_dom"/>
</dbReference>
<evidence type="ECO:0000313" key="8">
    <source>
        <dbReference type="EMBL" id="MPM21384.1"/>
    </source>
</evidence>
<gene>
    <name evidence="8" type="ORF">SDC9_67828</name>
</gene>
<proteinExistence type="predicted"/>
<comment type="caution">
    <text evidence="8">The sequence shown here is derived from an EMBL/GenBank/DDBJ whole genome shotgun (WGS) entry which is preliminary data.</text>
</comment>
<keyword evidence="2" id="KW-1003">Cell membrane</keyword>
<evidence type="ECO:0000256" key="5">
    <source>
        <dbReference type="ARBA" id="ARBA00023136"/>
    </source>
</evidence>
<feature type="domain" description="VTT" evidence="7">
    <location>
        <begin position="61"/>
        <end position="193"/>
    </location>
</feature>
<evidence type="ECO:0000259" key="7">
    <source>
        <dbReference type="Pfam" id="PF09335"/>
    </source>
</evidence>
<sequence length="235" mass="26245">MKKTFTILFLSIFSLGLFAAEPAEPENLSIIKQVESWYEQNMNYFTITLLMTVESSFIPFPSEVVIPPAAYIASKEGSHLNIFLVVLFGTLGALLGAYINYALAYFLGRPLLHKFADSKIGRLLLLSSEKVQKAEDYFQTHGKTATFIGRLIPGIRQLISLPAGLAKMNLLTFSLFTFLGAGIWNTILAFLGYIAEGQSDLIDQYSHEIGYGILGVVLIVGAFYIYKFFRKKNKK</sequence>
<reference evidence="8" key="1">
    <citation type="submission" date="2019-08" db="EMBL/GenBank/DDBJ databases">
        <authorList>
            <person name="Kucharzyk K."/>
            <person name="Murdoch R.W."/>
            <person name="Higgins S."/>
            <person name="Loffler F."/>
        </authorList>
    </citation>
    <scope>NUCLEOTIDE SEQUENCE</scope>
</reference>
<dbReference type="PANTHER" id="PTHR42709:SF6">
    <property type="entry name" value="UNDECAPRENYL PHOSPHATE TRANSPORTER A"/>
    <property type="match status" value="1"/>
</dbReference>
<name>A0A644Y5B6_9ZZZZ</name>